<evidence type="ECO:0000256" key="3">
    <source>
        <dbReference type="ARBA" id="ARBA00022989"/>
    </source>
</evidence>
<dbReference type="InterPro" id="IPR007016">
    <property type="entry name" value="O-antigen_ligase-rel_domated"/>
</dbReference>
<dbReference type="PANTHER" id="PTHR37422">
    <property type="entry name" value="TEICHURONIC ACID BIOSYNTHESIS PROTEIN TUAE"/>
    <property type="match status" value="1"/>
</dbReference>
<dbReference type="InterPro" id="IPR031726">
    <property type="entry name" value="PglL_A"/>
</dbReference>
<evidence type="ECO:0000256" key="5">
    <source>
        <dbReference type="SAM" id="Phobius"/>
    </source>
</evidence>
<dbReference type="InterPro" id="IPR051533">
    <property type="entry name" value="WaaL-like"/>
</dbReference>
<evidence type="ECO:0000256" key="1">
    <source>
        <dbReference type="ARBA" id="ARBA00004141"/>
    </source>
</evidence>
<comment type="caution">
    <text evidence="9">The sequence shown here is derived from an EMBL/GenBank/DDBJ whole genome shotgun (WGS) entry which is preliminary data.</text>
</comment>
<gene>
    <name evidence="9" type="ORF">HNR39_000147</name>
</gene>
<feature type="transmembrane region" description="Helical" evidence="5">
    <location>
        <begin position="245"/>
        <end position="266"/>
    </location>
</feature>
<feature type="transmembrane region" description="Helical" evidence="5">
    <location>
        <begin position="219"/>
        <end position="238"/>
    </location>
</feature>
<evidence type="ECO:0000256" key="4">
    <source>
        <dbReference type="ARBA" id="ARBA00023136"/>
    </source>
</evidence>
<evidence type="ECO:0000259" key="6">
    <source>
        <dbReference type="Pfam" id="PF04932"/>
    </source>
</evidence>
<evidence type="ECO:0000259" key="8">
    <source>
        <dbReference type="Pfam" id="PF15864"/>
    </source>
</evidence>
<dbReference type="Pfam" id="PF11846">
    <property type="entry name" value="Wzy_C_2"/>
    <property type="match status" value="1"/>
</dbReference>
<keyword evidence="2 5" id="KW-0812">Transmembrane</keyword>
<dbReference type="Pfam" id="PF04932">
    <property type="entry name" value="Wzy_C"/>
    <property type="match status" value="1"/>
</dbReference>
<dbReference type="InterPro" id="IPR021797">
    <property type="entry name" value="Wzy_C_2"/>
</dbReference>
<comment type="subcellular location">
    <subcellularLocation>
        <location evidence="1">Membrane</location>
        <topology evidence="1">Multi-pass membrane protein</topology>
    </subcellularLocation>
</comment>
<dbReference type="RefSeq" id="WP_168052258.1">
    <property type="nucleotide sequence ID" value="NZ_JAAOZT010000002.1"/>
</dbReference>
<keyword evidence="10" id="KW-1185">Reference proteome</keyword>
<reference evidence="9 10" key="1">
    <citation type="submission" date="2020-08" db="EMBL/GenBank/DDBJ databases">
        <title>Genomic Encyclopedia of Type Strains, Phase IV (KMG-IV): sequencing the most valuable type-strain genomes for metagenomic binning, comparative biology and taxonomic classification.</title>
        <authorList>
            <person name="Goeker M."/>
        </authorList>
    </citation>
    <scope>NUCLEOTIDE SEQUENCE [LARGE SCALE GENOMIC DNA]</scope>
    <source>
        <strain evidence="9 10">DSM 23240</strain>
    </source>
</reference>
<sequence>MKQIDTTSWILTLVGLLCLVPFVQPYHPTPISSLFAEWQAFFLLWTAVFIACFHGKRRGEILIPKIGCSAIFLFFFVVISVAFKPPEYAQQVVLPLCYFVSLYGAIQLGFWLRQMDLVKRCTLWVAIYFVVGGAYTVAVQFLQLHWTGFSFLPFITPKMAGYNPYGNIAQTNHLVSYLAIGWASTHYLLARGKIKLRVYLPFSLLLFCGLVMSGQRSGFIYVVSLSFLFWCSALTIHADRILHRSFWISCMPATYLLLSYILPILARVDGAQLVTATQRLGTGWDVRFNMLHIGWSLFKNAPVFGIGWGRLPSYQFLKADVLPTLPANHLHNIVIQLMAETGIFCTVIVLAIFFLWLRTFIKFPSSREKQFVFSVIIVIGLHSLFEYPLWYAYFLLPVGVLVGMFEAEGIRLKVPGFLTDIIIKGASILAMAVLFYSFFEALYVTDLYARRSNFPSPTMRVEEVNEIARMPSNFFLKPYVDFIDSTGREFNSGDLSVNTALNQRLLNSLIDNNVIVRQSIYWAMAGNNKEAEIAFVRMNKIFPGEAPAMLKVINRAALYGKNDHLTAFSIWASHSAESNRSLLKKAS</sequence>
<dbReference type="GO" id="GO:0016020">
    <property type="term" value="C:membrane"/>
    <property type="evidence" value="ECO:0007669"/>
    <property type="project" value="UniProtKB-SubCell"/>
</dbReference>
<evidence type="ECO:0000259" key="7">
    <source>
        <dbReference type="Pfam" id="PF11846"/>
    </source>
</evidence>
<dbReference type="Pfam" id="PF15864">
    <property type="entry name" value="PglL_A"/>
    <property type="match status" value="1"/>
</dbReference>
<feature type="transmembrane region" description="Helical" evidence="5">
    <location>
        <begin position="333"/>
        <end position="357"/>
    </location>
</feature>
<feature type="transmembrane region" description="Helical" evidence="5">
    <location>
        <begin position="35"/>
        <end position="54"/>
    </location>
</feature>
<feature type="domain" description="Virulence factor membrane-bound polymerase C-terminal" evidence="7">
    <location>
        <begin position="371"/>
        <end position="549"/>
    </location>
</feature>
<keyword evidence="3 5" id="KW-1133">Transmembrane helix</keyword>
<feature type="domain" description="Protein glycosylation ligase" evidence="8">
    <location>
        <begin position="164"/>
        <end position="189"/>
    </location>
</feature>
<evidence type="ECO:0008006" key="11">
    <source>
        <dbReference type="Google" id="ProtNLM"/>
    </source>
</evidence>
<dbReference type="AlphaFoldDB" id="A0A840RJG8"/>
<evidence type="ECO:0000313" key="10">
    <source>
        <dbReference type="Proteomes" id="UP000571084"/>
    </source>
</evidence>
<feature type="transmembrane region" description="Helical" evidence="5">
    <location>
        <begin position="421"/>
        <end position="439"/>
    </location>
</feature>
<proteinExistence type="predicted"/>
<accession>A0A840RJG8</accession>
<feature type="domain" description="O-antigen ligase-related" evidence="6">
    <location>
        <begin position="203"/>
        <end position="349"/>
    </location>
</feature>
<dbReference type="EMBL" id="JACHHQ010000001">
    <property type="protein sequence ID" value="MBB5198337.1"/>
    <property type="molecule type" value="Genomic_DNA"/>
</dbReference>
<evidence type="ECO:0000313" key="9">
    <source>
        <dbReference type="EMBL" id="MBB5198337.1"/>
    </source>
</evidence>
<protein>
    <recommendedName>
        <fullName evidence="11">Virulence factor membrane-bound polymerase C-terminal domain-containing protein</fullName>
    </recommendedName>
</protein>
<evidence type="ECO:0000256" key="2">
    <source>
        <dbReference type="ARBA" id="ARBA00022692"/>
    </source>
</evidence>
<feature type="transmembrane region" description="Helical" evidence="5">
    <location>
        <begin position="123"/>
        <end position="148"/>
    </location>
</feature>
<feature type="transmembrane region" description="Helical" evidence="5">
    <location>
        <begin position="168"/>
        <end position="189"/>
    </location>
</feature>
<keyword evidence="4 5" id="KW-0472">Membrane</keyword>
<organism evidence="9 10">
    <name type="scientific">Glaciimonas immobilis</name>
    <dbReference type="NCBI Taxonomy" id="728004"/>
    <lineage>
        <taxon>Bacteria</taxon>
        <taxon>Pseudomonadati</taxon>
        <taxon>Pseudomonadota</taxon>
        <taxon>Betaproteobacteria</taxon>
        <taxon>Burkholderiales</taxon>
        <taxon>Oxalobacteraceae</taxon>
        <taxon>Glaciimonas</taxon>
    </lineage>
</organism>
<dbReference type="PANTHER" id="PTHR37422:SF13">
    <property type="entry name" value="LIPOPOLYSACCHARIDE BIOSYNTHESIS PROTEIN PA4999-RELATED"/>
    <property type="match status" value="1"/>
</dbReference>
<dbReference type="Proteomes" id="UP000571084">
    <property type="component" value="Unassembled WGS sequence"/>
</dbReference>
<feature type="transmembrane region" description="Helical" evidence="5">
    <location>
        <begin position="66"/>
        <end position="83"/>
    </location>
</feature>
<name>A0A840RJG8_9BURK</name>
<feature type="transmembrane region" description="Helical" evidence="5">
    <location>
        <begin position="89"/>
        <end position="111"/>
    </location>
</feature>
<feature type="transmembrane region" description="Helical" evidence="5">
    <location>
        <begin position="369"/>
        <end position="385"/>
    </location>
</feature>
<feature type="transmembrane region" description="Helical" evidence="5">
    <location>
        <begin position="196"/>
        <end position="213"/>
    </location>
</feature>